<dbReference type="PANTHER" id="PTHR43734">
    <property type="entry name" value="PHYTOENE DESATURASE"/>
    <property type="match status" value="1"/>
</dbReference>
<dbReference type="Gene3D" id="3.50.50.60">
    <property type="entry name" value="FAD/NAD(P)-binding domain"/>
    <property type="match status" value="2"/>
</dbReference>
<dbReference type="RefSeq" id="WP_290196453.1">
    <property type="nucleotide sequence ID" value="NZ_CP047654.1"/>
</dbReference>
<evidence type="ECO:0000256" key="3">
    <source>
        <dbReference type="ARBA" id="ARBA00023002"/>
    </source>
</evidence>
<comment type="caution">
    <text evidence="6">The sequence shown here is derived from an EMBL/GenBank/DDBJ whole genome shotgun (WGS) entry which is preliminary data.</text>
</comment>
<dbReference type="SUPFAM" id="SSF51905">
    <property type="entry name" value="FAD/NAD(P)-binding domain"/>
    <property type="match status" value="1"/>
</dbReference>
<accession>A0ABU2A086</accession>
<evidence type="ECO:0000256" key="2">
    <source>
        <dbReference type="ARBA" id="ARBA00022746"/>
    </source>
</evidence>
<gene>
    <name evidence="6" type="ORF">J2S39_002282</name>
</gene>
<feature type="domain" description="Amine oxidase" evidence="5">
    <location>
        <begin position="14"/>
        <end position="504"/>
    </location>
</feature>
<reference evidence="6" key="1">
    <citation type="submission" date="2023-07" db="EMBL/GenBank/DDBJ databases">
        <title>Sequencing the genomes of 1000 actinobacteria strains.</title>
        <authorList>
            <person name="Klenk H.-P."/>
        </authorList>
    </citation>
    <scope>NUCLEOTIDE SEQUENCE</scope>
    <source>
        <strain evidence="6">DSM 107476</strain>
    </source>
</reference>
<evidence type="ECO:0000313" key="7">
    <source>
        <dbReference type="Proteomes" id="UP001180840"/>
    </source>
</evidence>
<dbReference type="Proteomes" id="UP001180840">
    <property type="component" value="Unassembled WGS sequence"/>
</dbReference>
<keyword evidence="3 4" id="KW-0560">Oxidoreductase</keyword>
<organism evidence="6 7">
    <name type="scientific">Corynebacterium guangdongense</name>
    <dbReference type="NCBI Taxonomy" id="1783348"/>
    <lineage>
        <taxon>Bacteria</taxon>
        <taxon>Bacillati</taxon>
        <taxon>Actinomycetota</taxon>
        <taxon>Actinomycetes</taxon>
        <taxon>Mycobacteriales</taxon>
        <taxon>Corynebacteriaceae</taxon>
        <taxon>Corynebacterium</taxon>
    </lineage>
</organism>
<evidence type="ECO:0000313" key="6">
    <source>
        <dbReference type="EMBL" id="MDR7330606.1"/>
    </source>
</evidence>
<name>A0ABU2A086_9CORY</name>
<proteinExistence type="inferred from homology"/>
<evidence type="ECO:0000256" key="1">
    <source>
        <dbReference type="ARBA" id="ARBA00004829"/>
    </source>
</evidence>
<comment type="pathway">
    <text evidence="1 4">Carotenoid biosynthesis.</text>
</comment>
<dbReference type="PANTHER" id="PTHR43734:SF1">
    <property type="entry name" value="PHYTOENE DESATURASE"/>
    <property type="match status" value="1"/>
</dbReference>
<dbReference type="InterPro" id="IPR036188">
    <property type="entry name" value="FAD/NAD-bd_sf"/>
</dbReference>
<protein>
    <submittedName>
        <fullName evidence="6">Phytoene desaturase</fullName>
    </submittedName>
</protein>
<evidence type="ECO:0000256" key="4">
    <source>
        <dbReference type="RuleBase" id="RU362075"/>
    </source>
</evidence>
<dbReference type="EMBL" id="JAVDXZ010000001">
    <property type="protein sequence ID" value="MDR7330606.1"/>
    <property type="molecule type" value="Genomic_DNA"/>
</dbReference>
<dbReference type="PRINTS" id="PR00420">
    <property type="entry name" value="RNGMNOXGNASE"/>
</dbReference>
<keyword evidence="2 4" id="KW-0125">Carotenoid biosynthesis</keyword>
<sequence>MNNPSTAIVIGAGVAGLATAGLLARRGMEVTVVERREAVGGRAGELAVDGFRFETGPSWYLMPEAFDHFYELMGTSTEAELDLQLLDPGYRVFPEGREPVDVPYGVDAAAELFESIEPGAGAALREYLASADEVYGLALDYFLYTTFSSLSSFTNRDVLTRAREFLRLLVEPLGPYVGRRFDDTRLRQILEYPAVFLSSRPSKAPSMYHLMSHTDLTLGVRYPQGGFTSIIDSLARLAREHGVEIMLDTEVTAIMTGGKKAAATGVRVLREGRVSELPADIVVAAGDLHHTETSLLPEKLRTYDEKYFAKRDPGLGTVLALLGVEGELPELLHHNLMFSEEWEDDFNVVYDGPQATRPLGSSRSIYVCKPSATDDSVAPAGHENLFVLIPVPADEALGHGDAYQASASPQVKAIVDAAVEQIGEWAGVGDLADRVVVKRTLGPADFADRYHAWSGGSIGPAHTLAQSAFFRGKNASAKVDGLYYAGGTTAPGVGVPMCLISAENVLKRLDGDASPGPLRSVRG</sequence>
<keyword evidence="7" id="KW-1185">Reference proteome</keyword>
<evidence type="ECO:0000259" key="5">
    <source>
        <dbReference type="Pfam" id="PF01593"/>
    </source>
</evidence>
<comment type="similarity">
    <text evidence="4">Belongs to the carotenoid/retinoid oxidoreductase family.</text>
</comment>
<dbReference type="NCBIfam" id="TIGR02734">
    <property type="entry name" value="crtI_fam"/>
    <property type="match status" value="1"/>
</dbReference>
<dbReference type="InterPro" id="IPR014105">
    <property type="entry name" value="Carotenoid/retinoid_OxRdtase"/>
</dbReference>
<dbReference type="InterPro" id="IPR002937">
    <property type="entry name" value="Amino_oxidase"/>
</dbReference>
<dbReference type="Pfam" id="PF01593">
    <property type="entry name" value="Amino_oxidase"/>
    <property type="match status" value="1"/>
</dbReference>